<keyword evidence="4" id="KW-1003">Cell membrane</keyword>
<evidence type="ECO:0000259" key="10">
    <source>
        <dbReference type="Pfam" id="PF17888"/>
    </source>
</evidence>
<dbReference type="InterPro" id="IPR031943">
    <property type="entry name" value="CARMIL_C"/>
</dbReference>
<evidence type="ECO:0000256" key="2">
    <source>
        <dbReference type="ARBA" id="ARBA00004496"/>
    </source>
</evidence>
<dbReference type="RefSeq" id="XP_009066248.1">
    <property type="nucleotide sequence ID" value="XM_009068000.1"/>
</dbReference>
<dbReference type="GeneID" id="20247089"/>
<dbReference type="KEGG" id="lgi:LOTGIDRAFT_223005"/>
<dbReference type="Pfam" id="PF13516">
    <property type="entry name" value="LRR_6"/>
    <property type="match status" value="2"/>
</dbReference>
<dbReference type="InterPro" id="IPR041245">
    <property type="entry name" value="CARMIL_PH"/>
</dbReference>
<evidence type="ECO:0000313" key="11">
    <source>
        <dbReference type="EMBL" id="ESO83066.1"/>
    </source>
</evidence>
<proteinExistence type="inferred from homology"/>
<evidence type="ECO:0000256" key="4">
    <source>
        <dbReference type="ARBA" id="ARBA00022475"/>
    </source>
</evidence>
<evidence type="ECO:0000256" key="1">
    <source>
        <dbReference type="ARBA" id="ARBA00004236"/>
    </source>
</evidence>
<sequence length="848" mass="95054">MDRRIKLGIKRLVKQEIRNDKTDNRVLAFSPCRLFVLAAKVPSKLEHTFHYLDIQAIESKKPNQLQITVEGKTYSFLSQEAETDEINHMIIHIGVSLKNIFPSFPLERLIVKIDVQPVERIKTMYDMIKDIESKELGPCGGFTMMYACMCDYHSLPYREEVAWDVDTIYLSQDSRELCLRDFDHLNSKDLVPIIAALEHNSWFTKFNANNVKLSAECCNEILKVMRRNAVIENLSLSNTAITKDYVQKLSTAILSNSGTQLSKLDLSNNLLDDRGLHHLVGTLSNLSKGLTSLNLSKTNISTKGINKIAEIMSQSSTISSTLQTLILADNSIKPDDLTFLYTFLARPNSINYLDLSNTDCSMDMLCGALLRGCTQQLTHLKLPGVVFTHKKSKDLVIPQTWKQFFNSVAVLEHIDLSNTKLPPEPLKEMLLGINANRHINNVHLDLSNNELQSQGSQNIAVTINNIDNITSLDLSNNGFDQELSHLLPEIAQNRSLRHLAIGRNFSGIKQKYQLRILDHVVQLIQDDDSALQSLSLADSKLKADTAYVVNSLGSNSSLREIDLSGNLMGDIGARMLAKALQINTHMQTILWDRNNTTAQGFEDIADALEKNYTLKKMPFPVNDAALAMKSEPARTETALQKIESLLQRNHNPRKFSNDQAYRLQQGFLISSTQQMVDRLVVQVQDTINALNFGPNEAFKPDIEEANQVVQDADNSKQLLPRLQEIAIKSQGSGNPVEHSLQQIADELRQVMDKQMKKSVEDMLKCTSSHCSAVMSDKTFQCELQEGCDSKSSISKDFTKHMLDGVGNDVYNKLSELNLAVAAHISDSVIDQVIDVLSKSHRTLVGFIS</sequence>
<dbReference type="OrthoDB" id="18598at2759"/>
<dbReference type="GO" id="GO:0005886">
    <property type="term" value="C:plasma membrane"/>
    <property type="evidence" value="ECO:0007669"/>
    <property type="project" value="UniProtKB-SubCell"/>
</dbReference>
<keyword evidence="5" id="KW-0963">Cytoplasm</keyword>
<dbReference type="InterPro" id="IPR001611">
    <property type="entry name" value="Leu-rich_rpt"/>
</dbReference>
<dbReference type="HOGENOM" id="CLU_003119_0_0_1"/>
<dbReference type="SMART" id="SM00368">
    <property type="entry name" value="LRR_RI"/>
    <property type="match status" value="5"/>
</dbReference>
<dbReference type="CTD" id="20247089"/>
<dbReference type="InterPro" id="IPR011993">
    <property type="entry name" value="PH-like_dom_sf"/>
</dbReference>
<evidence type="ECO:0000256" key="6">
    <source>
        <dbReference type="ARBA" id="ARBA00022614"/>
    </source>
</evidence>
<dbReference type="Pfam" id="PF16000">
    <property type="entry name" value="CARMIL_C"/>
    <property type="match status" value="1"/>
</dbReference>
<comment type="subcellular location">
    <subcellularLocation>
        <location evidence="1">Cell membrane</location>
    </subcellularLocation>
    <subcellularLocation>
        <location evidence="2">Cytoplasm</location>
    </subcellularLocation>
</comment>
<evidence type="ECO:0000256" key="7">
    <source>
        <dbReference type="ARBA" id="ARBA00022737"/>
    </source>
</evidence>
<dbReference type="AlphaFoldDB" id="V3ZQB1"/>
<dbReference type="Pfam" id="PF17888">
    <property type="entry name" value="Carm_PH"/>
    <property type="match status" value="1"/>
</dbReference>
<dbReference type="EMBL" id="KB203796">
    <property type="protein sequence ID" value="ESO83066.1"/>
    <property type="molecule type" value="Genomic_DNA"/>
</dbReference>
<dbReference type="GO" id="GO:0034315">
    <property type="term" value="P:regulation of Arp2/3 complex-mediated actin nucleation"/>
    <property type="evidence" value="ECO:0007669"/>
    <property type="project" value="TreeGrafter"/>
</dbReference>
<keyword evidence="6" id="KW-0433">Leucine-rich repeat</keyword>
<accession>V3ZQB1</accession>
<feature type="domain" description="CARMIL pleckstrin homology" evidence="10">
    <location>
        <begin position="9"/>
        <end position="102"/>
    </location>
</feature>
<dbReference type="PANTHER" id="PTHR24112:SF66">
    <property type="entry name" value="LEUCINE-RICH REPEAT, ISOFORM F"/>
    <property type="match status" value="1"/>
</dbReference>
<dbReference type="Gene3D" id="2.30.29.30">
    <property type="entry name" value="Pleckstrin-homology domain (PH domain)/Phosphotyrosine-binding domain (PTB)"/>
    <property type="match status" value="1"/>
</dbReference>
<gene>
    <name evidence="11" type="ORF">LOTGIDRAFT_223005</name>
</gene>
<dbReference type="InterPro" id="IPR051279">
    <property type="entry name" value="PP1-Reg/Actin-Interact_Protein"/>
</dbReference>
<keyword evidence="8" id="KW-0472">Membrane</keyword>
<reference evidence="11 12" key="1">
    <citation type="journal article" date="2013" name="Nature">
        <title>Insights into bilaterian evolution from three spiralian genomes.</title>
        <authorList>
            <person name="Simakov O."/>
            <person name="Marletaz F."/>
            <person name="Cho S.J."/>
            <person name="Edsinger-Gonzales E."/>
            <person name="Havlak P."/>
            <person name="Hellsten U."/>
            <person name="Kuo D.H."/>
            <person name="Larsson T."/>
            <person name="Lv J."/>
            <person name="Arendt D."/>
            <person name="Savage R."/>
            <person name="Osoegawa K."/>
            <person name="de Jong P."/>
            <person name="Grimwood J."/>
            <person name="Chapman J.A."/>
            <person name="Shapiro H."/>
            <person name="Aerts A."/>
            <person name="Otillar R.P."/>
            <person name="Terry A.Y."/>
            <person name="Boore J.L."/>
            <person name="Grigoriev I.V."/>
            <person name="Lindberg D.R."/>
            <person name="Seaver E.C."/>
            <person name="Weisblat D.A."/>
            <person name="Putnam N.H."/>
            <person name="Rokhsar D.S."/>
        </authorList>
    </citation>
    <scope>NUCLEOTIDE SEQUENCE [LARGE SCALE GENOMIC DNA]</scope>
</reference>
<feature type="non-terminal residue" evidence="11">
    <location>
        <position position="848"/>
    </location>
</feature>
<dbReference type="Proteomes" id="UP000030746">
    <property type="component" value="Unassembled WGS sequence"/>
</dbReference>
<evidence type="ECO:0000313" key="12">
    <source>
        <dbReference type="Proteomes" id="UP000030746"/>
    </source>
</evidence>
<dbReference type="Gene3D" id="6.10.140.1850">
    <property type="match status" value="1"/>
</dbReference>
<dbReference type="OMA" id="KIYATHG"/>
<dbReference type="GO" id="GO:0016477">
    <property type="term" value="P:cell migration"/>
    <property type="evidence" value="ECO:0007669"/>
    <property type="project" value="TreeGrafter"/>
</dbReference>
<dbReference type="SUPFAM" id="SSF52047">
    <property type="entry name" value="RNI-like"/>
    <property type="match status" value="2"/>
</dbReference>
<name>V3ZQB1_LOTGI</name>
<comment type="similarity">
    <text evidence="3">Belongs to the CARMIL family.</text>
</comment>
<protein>
    <recommendedName>
        <fullName evidence="13">CARMIL pleckstrin homology domain-containing protein</fullName>
    </recommendedName>
</protein>
<dbReference type="GO" id="GO:0005737">
    <property type="term" value="C:cytoplasm"/>
    <property type="evidence" value="ECO:0007669"/>
    <property type="project" value="UniProtKB-SubCell"/>
</dbReference>
<dbReference type="PANTHER" id="PTHR24112">
    <property type="entry name" value="LEUCINE-RICH REPEAT, ISOFORM F-RELATED"/>
    <property type="match status" value="1"/>
</dbReference>
<feature type="domain" description="CARMIL C-terminal" evidence="9">
    <location>
        <begin position="766"/>
        <end position="845"/>
    </location>
</feature>
<keyword evidence="12" id="KW-1185">Reference proteome</keyword>
<evidence type="ECO:0000259" key="9">
    <source>
        <dbReference type="Pfam" id="PF16000"/>
    </source>
</evidence>
<organism evidence="11 12">
    <name type="scientific">Lottia gigantea</name>
    <name type="common">Giant owl limpet</name>
    <dbReference type="NCBI Taxonomy" id="225164"/>
    <lineage>
        <taxon>Eukaryota</taxon>
        <taxon>Metazoa</taxon>
        <taxon>Spiralia</taxon>
        <taxon>Lophotrochozoa</taxon>
        <taxon>Mollusca</taxon>
        <taxon>Gastropoda</taxon>
        <taxon>Patellogastropoda</taxon>
        <taxon>Lottioidea</taxon>
        <taxon>Lottiidae</taxon>
        <taxon>Lottia</taxon>
    </lineage>
</organism>
<dbReference type="GO" id="GO:0030027">
    <property type="term" value="C:lamellipodium"/>
    <property type="evidence" value="ECO:0007669"/>
    <property type="project" value="TreeGrafter"/>
</dbReference>
<evidence type="ECO:0000256" key="5">
    <source>
        <dbReference type="ARBA" id="ARBA00022490"/>
    </source>
</evidence>
<evidence type="ECO:0008006" key="13">
    <source>
        <dbReference type="Google" id="ProtNLM"/>
    </source>
</evidence>
<dbReference type="InterPro" id="IPR032675">
    <property type="entry name" value="LRR_dom_sf"/>
</dbReference>
<evidence type="ECO:0000256" key="3">
    <source>
        <dbReference type="ARBA" id="ARBA00007298"/>
    </source>
</evidence>
<dbReference type="STRING" id="225164.V3ZQB1"/>
<keyword evidence="7" id="KW-0677">Repeat</keyword>
<evidence type="ECO:0000256" key="8">
    <source>
        <dbReference type="ARBA" id="ARBA00023136"/>
    </source>
</evidence>
<dbReference type="Gene3D" id="3.80.10.10">
    <property type="entry name" value="Ribonuclease Inhibitor"/>
    <property type="match status" value="1"/>
</dbReference>